<organism evidence="7 8">
    <name type="scientific">Actinophytocola xinjiangensis</name>
    <dbReference type="NCBI Taxonomy" id="485602"/>
    <lineage>
        <taxon>Bacteria</taxon>
        <taxon>Bacillati</taxon>
        <taxon>Actinomycetota</taxon>
        <taxon>Actinomycetes</taxon>
        <taxon>Pseudonocardiales</taxon>
        <taxon>Pseudonocardiaceae</taxon>
    </lineage>
</organism>
<dbReference type="PANTHER" id="PTHR42953">
    <property type="entry name" value="HIGH-AFFINITY ZINC UPTAKE SYSTEM PROTEIN ZNUA-RELATED"/>
    <property type="match status" value="1"/>
</dbReference>
<dbReference type="GO" id="GO:0030313">
    <property type="term" value="C:cell envelope"/>
    <property type="evidence" value="ECO:0007669"/>
    <property type="project" value="UniProtKB-SubCell"/>
</dbReference>
<accession>A0A7Z0WI85</accession>
<evidence type="ECO:0000256" key="1">
    <source>
        <dbReference type="ARBA" id="ARBA00004196"/>
    </source>
</evidence>
<dbReference type="SUPFAM" id="SSF53807">
    <property type="entry name" value="Helical backbone' metal receptor"/>
    <property type="match status" value="1"/>
</dbReference>
<comment type="subcellular location">
    <subcellularLocation>
        <location evidence="1">Cell envelope</location>
    </subcellularLocation>
</comment>
<dbReference type="GO" id="GO:0046872">
    <property type="term" value="F:metal ion binding"/>
    <property type="evidence" value="ECO:0007669"/>
    <property type="project" value="UniProtKB-KW"/>
</dbReference>
<evidence type="ECO:0000256" key="3">
    <source>
        <dbReference type="ARBA" id="ARBA00022723"/>
    </source>
</evidence>
<evidence type="ECO:0000313" key="8">
    <source>
        <dbReference type="Proteomes" id="UP000185696"/>
    </source>
</evidence>
<sequence length="325" mass="33670">MSSARTVLGGFVLAAGLVVTLTACGSEGDDGGDQGGAITVVASTDVWGSVAARVGGDQVDVESLVNNASGDPHAQPDRPTDMVAVAEADVVVYNGGGYDEFFTKLLDSSGTDVPAVDAFELSGHGEEGEPGHDEDGATEDEQGHGHEHGAVNEHVWYDLTTVSSVADALAEEFSAIEPDRRDEFTANAQAITSDLDALLVRAADIGKTHPGARVLATEPVAYYLLDAAGLTDATPPEFSEAIEEETDPPLAVVAATTELLDRRQVSALVNNAQTETPVTNSLTDAATRAGIPVVNVTETLPEGVTDYVEWMTSTVDALAGAFDKS</sequence>
<feature type="chain" id="PRO_5031034003" description="Zinc/manganese transport system substrate-binding protein" evidence="6">
    <location>
        <begin position="26"/>
        <end position="325"/>
    </location>
</feature>
<dbReference type="Pfam" id="PF01297">
    <property type="entry name" value="ZnuA"/>
    <property type="match status" value="1"/>
</dbReference>
<evidence type="ECO:0008006" key="9">
    <source>
        <dbReference type="Google" id="ProtNLM"/>
    </source>
</evidence>
<dbReference type="AlphaFoldDB" id="A0A7Z0WI85"/>
<dbReference type="InterPro" id="IPR050492">
    <property type="entry name" value="Bact_metal-bind_prot9"/>
</dbReference>
<dbReference type="PROSITE" id="PS51257">
    <property type="entry name" value="PROKAR_LIPOPROTEIN"/>
    <property type="match status" value="1"/>
</dbReference>
<dbReference type="PANTHER" id="PTHR42953:SF1">
    <property type="entry name" value="METAL-BINDING PROTEIN HI_0362-RELATED"/>
    <property type="match status" value="1"/>
</dbReference>
<keyword evidence="3" id="KW-0479">Metal-binding</keyword>
<dbReference type="OrthoDB" id="5296019at2"/>
<dbReference type="GO" id="GO:0030001">
    <property type="term" value="P:metal ion transport"/>
    <property type="evidence" value="ECO:0007669"/>
    <property type="project" value="InterPro"/>
</dbReference>
<feature type="region of interest" description="Disordered" evidence="5">
    <location>
        <begin position="121"/>
        <end position="146"/>
    </location>
</feature>
<dbReference type="Proteomes" id="UP000185696">
    <property type="component" value="Unassembled WGS sequence"/>
</dbReference>
<proteinExistence type="predicted"/>
<gene>
    <name evidence="7" type="ORF">BLA60_26230</name>
</gene>
<evidence type="ECO:0000256" key="5">
    <source>
        <dbReference type="SAM" id="MobiDB-lite"/>
    </source>
</evidence>
<feature type="signal peptide" evidence="6">
    <location>
        <begin position="1"/>
        <end position="25"/>
    </location>
</feature>
<dbReference type="EMBL" id="MSIF01000014">
    <property type="protein sequence ID" value="OLF07818.1"/>
    <property type="molecule type" value="Genomic_DNA"/>
</dbReference>
<dbReference type="Gene3D" id="3.40.50.1980">
    <property type="entry name" value="Nitrogenase molybdenum iron protein domain"/>
    <property type="match status" value="2"/>
</dbReference>
<evidence type="ECO:0000256" key="4">
    <source>
        <dbReference type="ARBA" id="ARBA00022729"/>
    </source>
</evidence>
<protein>
    <recommendedName>
        <fullName evidence="9">Zinc/manganese transport system substrate-binding protein</fullName>
    </recommendedName>
</protein>
<keyword evidence="4 6" id="KW-0732">Signal</keyword>
<evidence type="ECO:0000313" key="7">
    <source>
        <dbReference type="EMBL" id="OLF07818.1"/>
    </source>
</evidence>
<evidence type="ECO:0000256" key="6">
    <source>
        <dbReference type="SAM" id="SignalP"/>
    </source>
</evidence>
<evidence type="ECO:0000256" key="2">
    <source>
        <dbReference type="ARBA" id="ARBA00022448"/>
    </source>
</evidence>
<keyword evidence="8" id="KW-1185">Reference proteome</keyword>
<comment type="caution">
    <text evidence="7">The sequence shown here is derived from an EMBL/GenBank/DDBJ whole genome shotgun (WGS) entry which is preliminary data.</text>
</comment>
<feature type="compositionally biased region" description="Basic and acidic residues" evidence="5">
    <location>
        <begin position="123"/>
        <end position="146"/>
    </location>
</feature>
<dbReference type="RefSeq" id="WP_075135658.1">
    <property type="nucleotide sequence ID" value="NZ_MSIF01000014.1"/>
</dbReference>
<keyword evidence="2" id="KW-0813">Transport</keyword>
<reference evidence="7 8" key="1">
    <citation type="submission" date="2016-12" db="EMBL/GenBank/DDBJ databases">
        <title>The draft genome sequence of Actinophytocola xinjiangensis.</title>
        <authorList>
            <person name="Wang W."/>
            <person name="Yuan L."/>
        </authorList>
    </citation>
    <scope>NUCLEOTIDE SEQUENCE [LARGE SCALE GENOMIC DNA]</scope>
    <source>
        <strain evidence="7 8">CGMCC 4.4663</strain>
    </source>
</reference>
<dbReference type="InterPro" id="IPR006127">
    <property type="entry name" value="ZnuA-like"/>
</dbReference>
<name>A0A7Z0WI85_9PSEU</name>